<sequence>MGRLQHKNLVHMRGWCRKGNELMLVYDYMPNGSFSSWIFDKPNQLLGWEGWQRVLIRVAEGLNYLYHGWNQVVLHHDIKFSNILSSLEPPLFSGIAKDGTPLVLFSRTAATAEVDAPLVLFFGIAANAEVDTLNVPLITIIKRLGSFDFAFGLRSTGYNS</sequence>
<dbReference type="AlphaFoldDB" id="A0A822ZHZ9"/>
<protein>
    <recommendedName>
        <fullName evidence="3">Protein kinase domain-containing protein</fullName>
    </recommendedName>
</protein>
<keyword evidence="5" id="KW-1185">Reference proteome</keyword>
<evidence type="ECO:0000256" key="1">
    <source>
        <dbReference type="ARBA" id="ARBA00022741"/>
    </source>
</evidence>
<dbReference type="PANTHER" id="PTHR27007">
    <property type="match status" value="1"/>
</dbReference>
<keyword evidence="1" id="KW-0547">Nucleotide-binding</keyword>
<organism evidence="4 5">
    <name type="scientific">Nelumbo nucifera</name>
    <name type="common">Sacred lotus</name>
    <dbReference type="NCBI Taxonomy" id="4432"/>
    <lineage>
        <taxon>Eukaryota</taxon>
        <taxon>Viridiplantae</taxon>
        <taxon>Streptophyta</taxon>
        <taxon>Embryophyta</taxon>
        <taxon>Tracheophyta</taxon>
        <taxon>Spermatophyta</taxon>
        <taxon>Magnoliopsida</taxon>
        <taxon>Proteales</taxon>
        <taxon>Nelumbonaceae</taxon>
        <taxon>Nelumbo</taxon>
    </lineage>
</organism>
<dbReference type="InterPro" id="IPR000719">
    <property type="entry name" value="Prot_kinase_dom"/>
</dbReference>
<feature type="domain" description="Protein kinase" evidence="3">
    <location>
        <begin position="1"/>
        <end position="160"/>
    </location>
</feature>
<evidence type="ECO:0000259" key="3">
    <source>
        <dbReference type="PROSITE" id="PS50011"/>
    </source>
</evidence>
<name>A0A822ZHZ9_NELNU</name>
<gene>
    <name evidence="4" type="ORF">HUJ06_000886</name>
</gene>
<proteinExistence type="predicted"/>
<comment type="caution">
    <text evidence="4">The sequence shown here is derived from an EMBL/GenBank/DDBJ whole genome shotgun (WGS) entry which is preliminary data.</text>
</comment>
<dbReference type="GO" id="GO:0004672">
    <property type="term" value="F:protein kinase activity"/>
    <property type="evidence" value="ECO:0007669"/>
    <property type="project" value="InterPro"/>
</dbReference>
<dbReference type="EMBL" id="DUZY01000006">
    <property type="protein sequence ID" value="DAD42656.1"/>
    <property type="molecule type" value="Genomic_DNA"/>
</dbReference>
<evidence type="ECO:0000313" key="5">
    <source>
        <dbReference type="Proteomes" id="UP000607653"/>
    </source>
</evidence>
<evidence type="ECO:0000256" key="2">
    <source>
        <dbReference type="ARBA" id="ARBA00022840"/>
    </source>
</evidence>
<dbReference type="Proteomes" id="UP000607653">
    <property type="component" value="Unassembled WGS sequence"/>
</dbReference>
<dbReference type="InterPro" id="IPR050528">
    <property type="entry name" value="L-type_Lectin-RKs"/>
</dbReference>
<evidence type="ECO:0000313" key="4">
    <source>
        <dbReference type="EMBL" id="DAD42656.1"/>
    </source>
</evidence>
<keyword evidence="2" id="KW-0067">ATP-binding</keyword>
<reference evidence="4 5" key="1">
    <citation type="journal article" date="2020" name="Mol. Biol. Evol.">
        <title>Distinct Expression and Methylation Patterns for Genes with Different Fates following a Single Whole-Genome Duplication in Flowering Plants.</title>
        <authorList>
            <person name="Shi T."/>
            <person name="Rahmani R.S."/>
            <person name="Gugger P.F."/>
            <person name="Wang M."/>
            <person name="Li H."/>
            <person name="Zhang Y."/>
            <person name="Li Z."/>
            <person name="Wang Q."/>
            <person name="Van de Peer Y."/>
            <person name="Marchal K."/>
            <person name="Chen J."/>
        </authorList>
    </citation>
    <scope>NUCLEOTIDE SEQUENCE [LARGE SCALE GENOMIC DNA]</scope>
    <source>
        <tissue evidence="4">Leaf</tissue>
    </source>
</reference>
<dbReference type="Pfam" id="PF00069">
    <property type="entry name" value="Pkinase"/>
    <property type="match status" value="1"/>
</dbReference>
<dbReference type="SUPFAM" id="SSF56112">
    <property type="entry name" value="Protein kinase-like (PK-like)"/>
    <property type="match status" value="1"/>
</dbReference>
<dbReference type="Gene3D" id="1.10.510.10">
    <property type="entry name" value="Transferase(Phosphotransferase) domain 1"/>
    <property type="match status" value="1"/>
</dbReference>
<dbReference type="InterPro" id="IPR011009">
    <property type="entry name" value="Kinase-like_dom_sf"/>
</dbReference>
<dbReference type="GO" id="GO:0005524">
    <property type="term" value="F:ATP binding"/>
    <property type="evidence" value="ECO:0007669"/>
    <property type="project" value="UniProtKB-KW"/>
</dbReference>
<accession>A0A822ZHZ9</accession>
<dbReference type="PROSITE" id="PS50011">
    <property type="entry name" value="PROTEIN_KINASE_DOM"/>
    <property type="match status" value="1"/>
</dbReference>